<protein>
    <submittedName>
        <fullName evidence="7">RagB/SusD family nutrient uptake outer membrane protein</fullName>
    </submittedName>
</protein>
<evidence type="ECO:0000313" key="7">
    <source>
        <dbReference type="EMBL" id="MDI9858257.1"/>
    </source>
</evidence>
<dbReference type="PROSITE" id="PS51257">
    <property type="entry name" value="PROKAR_LIPOPROTEIN"/>
    <property type="match status" value="1"/>
</dbReference>
<dbReference type="EMBL" id="JASHIF010000002">
    <property type="protein sequence ID" value="MDI9858257.1"/>
    <property type="molecule type" value="Genomic_DNA"/>
</dbReference>
<dbReference type="RefSeq" id="WP_283343498.1">
    <property type="nucleotide sequence ID" value="NZ_JASHIF010000002.1"/>
</dbReference>
<keyword evidence="5" id="KW-0998">Cell outer membrane</keyword>
<sequence>MKSTIRKITLNIGLATGVLLGMSGCQKMFDLAPEEALSTKQMYRDIYDADAAIIGLYGKFSTLAKQYVILNELRGDLLDVTTNADLSLREINAHAVSETNEYANPRAYYEVILNCNDILKNFKIMLDQNKIKRAEYYQRSADVLALRSWIYLQLGIHYGSVPYVTESVETVDDVKALATKSRLPLAEIVKQLIKELEAIPSSYLDPYTLDNTLVSANVDGYSPTTFFIEKHLLLGDLYLWDQQYTKAASMYKYIMTTSDRLGFEATDINVWYHLYKITRGQISSGMGPIAVSYNSDINDINNLLDNNTTGWRSIFARDRSNTNYNSTSNTSSISRDPEWLWLLPFDSKFLPENPFVELFSNVGGKYLLQPSKAAIDYWNGQTQTNNFAYDARGVMSYKNINGNPVVFKYLYNFMNPNSSGSIYSLVGKSLQEKNGRWFLNRAANVHLKFAEAANRDGRRKLAYALVNAGVASTYNNTAISDKTNLMNTFDSPPYDFDARNGDAPTRYRSSWHLATGIRGRAMVKSNTVEGDSTLAIENSIIQEGALELAFEGHRWGDLVRVALRRNDPSFLANKVYDKLRKSNNPNAEAVRSRLMNKDNWFLPFKIQ</sequence>
<accession>A0ABT6Y3W1</accession>
<evidence type="ECO:0000256" key="4">
    <source>
        <dbReference type="ARBA" id="ARBA00023136"/>
    </source>
</evidence>
<dbReference type="Pfam" id="PF07980">
    <property type="entry name" value="SusD_RagB"/>
    <property type="match status" value="1"/>
</dbReference>
<evidence type="ECO:0000256" key="1">
    <source>
        <dbReference type="ARBA" id="ARBA00004442"/>
    </source>
</evidence>
<keyword evidence="4" id="KW-0472">Membrane</keyword>
<dbReference type="InterPro" id="IPR011990">
    <property type="entry name" value="TPR-like_helical_dom_sf"/>
</dbReference>
<organism evidence="7 8">
    <name type="scientific">Flectobacillus roseus</name>
    <dbReference type="NCBI Taxonomy" id="502259"/>
    <lineage>
        <taxon>Bacteria</taxon>
        <taxon>Pseudomonadati</taxon>
        <taxon>Bacteroidota</taxon>
        <taxon>Cytophagia</taxon>
        <taxon>Cytophagales</taxon>
        <taxon>Flectobacillaceae</taxon>
        <taxon>Flectobacillus</taxon>
    </lineage>
</organism>
<evidence type="ECO:0000256" key="3">
    <source>
        <dbReference type="ARBA" id="ARBA00022729"/>
    </source>
</evidence>
<dbReference type="Gene3D" id="1.25.40.390">
    <property type="match status" value="1"/>
</dbReference>
<keyword evidence="3" id="KW-0732">Signal</keyword>
<reference evidence="7 8" key="1">
    <citation type="submission" date="2023-05" db="EMBL/GenBank/DDBJ databases">
        <title>Novel species of genus Flectobacillus isolated from stream in China.</title>
        <authorList>
            <person name="Lu H."/>
        </authorList>
    </citation>
    <scope>NUCLEOTIDE SEQUENCE [LARGE SCALE GENOMIC DNA]</scope>
    <source>
        <strain evidence="7 8">KCTC 42575</strain>
    </source>
</reference>
<comment type="similarity">
    <text evidence="2">Belongs to the SusD family.</text>
</comment>
<dbReference type="SUPFAM" id="SSF48452">
    <property type="entry name" value="TPR-like"/>
    <property type="match status" value="1"/>
</dbReference>
<gene>
    <name evidence="7" type="ORF">QM524_03435</name>
</gene>
<name>A0ABT6Y3W1_9BACT</name>
<feature type="domain" description="RagB/SusD" evidence="6">
    <location>
        <begin position="425"/>
        <end position="581"/>
    </location>
</feature>
<dbReference type="Proteomes" id="UP001236507">
    <property type="component" value="Unassembled WGS sequence"/>
</dbReference>
<evidence type="ECO:0000256" key="2">
    <source>
        <dbReference type="ARBA" id="ARBA00006275"/>
    </source>
</evidence>
<proteinExistence type="inferred from homology"/>
<comment type="caution">
    <text evidence="7">The sequence shown here is derived from an EMBL/GenBank/DDBJ whole genome shotgun (WGS) entry which is preliminary data.</text>
</comment>
<dbReference type="InterPro" id="IPR012944">
    <property type="entry name" value="SusD_RagB_dom"/>
</dbReference>
<comment type="subcellular location">
    <subcellularLocation>
        <location evidence="1">Cell outer membrane</location>
    </subcellularLocation>
</comment>
<evidence type="ECO:0000313" key="8">
    <source>
        <dbReference type="Proteomes" id="UP001236507"/>
    </source>
</evidence>
<keyword evidence="8" id="KW-1185">Reference proteome</keyword>
<evidence type="ECO:0000256" key="5">
    <source>
        <dbReference type="ARBA" id="ARBA00023237"/>
    </source>
</evidence>
<evidence type="ECO:0000259" key="6">
    <source>
        <dbReference type="Pfam" id="PF07980"/>
    </source>
</evidence>